<keyword evidence="9" id="KW-1185">Reference proteome</keyword>
<dbReference type="InterPro" id="IPR003317">
    <property type="entry name" value="Cyt-d_oxidase_su2"/>
</dbReference>
<keyword evidence="6 7" id="KW-0472">Membrane</keyword>
<feature type="transmembrane region" description="Helical" evidence="7">
    <location>
        <begin position="201"/>
        <end position="219"/>
    </location>
</feature>
<name>A0A8T9Q6H4_9BACT</name>
<dbReference type="Pfam" id="PF02322">
    <property type="entry name" value="Cyt_bd_oxida_II"/>
    <property type="match status" value="1"/>
</dbReference>
<keyword evidence="5 7" id="KW-1133">Transmembrane helix</keyword>
<feature type="transmembrane region" description="Helical" evidence="7">
    <location>
        <begin position="225"/>
        <end position="251"/>
    </location>
</feature>
<dbReference type="PANTHER" id="PTHR43141:SF4">
    <property type="entry name" value="CYTOCHROME BD2 SUBUNIT II"/>
    <property type="match status" value="1"/>
</dbReference>
<feature type="transmembrane region" description="Helical" evidence="7">
    <location>
        <begin position="6"/>
        <end position="29"/>
    </location>
</feature>
<feature type="transmembrane region" description="Helical" evidence="7">
    <location>
        <begin position="82"/>
        <end position="102"/>
    </location>
</feature>
<dbReference type="AlphaFoldDB" id="A0A8T9Q6H4"/>
<evidence type="ECO:0000256" key="6">
    <source>
        <dbReference type="ARBA" id="ARBA00023136"/>
    </source>
</evidence>
<reference evidence="8" key="1">
    <citation type="submission" date="2022-04" db="EMBL/GenBank/DDBJ databases">
        <title>Hymenobacter sp. isolated from the air.</title>
        <authorList>
            <person name="Won M."/>
            <person name="Lee C.-M."/>
            <person name="Woen H.-Y."/>
            <person name="Kwon S.-W."/>
        </authorList>
    </citation>
    <scope>NUCLEOTIDE SEQUENCE</scope>
    <source>
        <strain evidence="8">5116S-3</strain>
    </source>
</reference>
<dbReference type="GO" id="GO:0009055">
    <property type="term" value="F:electron transfer activity"/>
    <property type="evidence" value="ECO:0007669"/>
    <property type="project" value="TreeGrafter"/>
</dbReference>
<sequence length="347" mass="38272">MDYVVITFLYLAILLYLLLGGADFGAGIIELFTSRKNRRVTHETLYQAIGPIWEANHMWLIIAIVILFVGFPRVYSVMSVSLHIPLLLLLLGIIARGTAFVFRHYDAVHDRMQGIYATIFVYSSLVTPLFIGILAGSALAGYVDPAAPDFLSAYVWSWMHWFGVAVGVFTVALCGYLASVYTIGEATTEADRQRFIRKTRLLTIMAFAAGALVFVAAYYEGLPLLTWIFGNPVGIAAIGLATISLGLLWYVLGRDSRTWLPRVLAGFQVTMILLAVGYAHFPDFIRLRNGEHLSLFEQLAPAKTIAALGWALLLGSLFILPALGYLYYSFQHVSRPQSAAPEAAPVP</sequence>
<dbReference type="GO" id="GO:0070069">
    <property type="term" value="C:cytochrome complex"/>
    <property type="evidence" value="ECO:0007669"/>
    <property type="project" value="TreeGrafter"/>
</dbReference>
<comment type="similarity">
    <text evidence="2">Belongs to the cytochrome ubiquinol oxidase subunit 2 family.</text>
</comment>
<dbReference type="PANTHER" id="PTHR43141">
    <property type="entry name" value="CYTOCHROME BD2 SUBUNIT II"/>
    <property type="match status" value="1"/>
</dbReference>
<evidence type="ECO:0000256" key="1">
    <source>
        <dbReference type="ARBA" id="ARBA00004651"/>
    </source>
</evidence>
<dbReference type="GO" id="GO:0005886">
    <property type="term" value="C:plasma membrane"/>
    <property type="evidence" value="ECO:0007669"/>
    <property type="project" value="UniProtKB-SubCell"/>
</dbReference>
<dbReference type="Proteomes" id="UP000831796">
    <property type="component" value="Chromosome"/>
</dbReference>
<protein>
    <submittedName>
        <fullName evidence="8">Cytochrome d ubiquinol oxidase subunit II</fullName>
    </submittedName>
</protein>
<feature type="transmembrane region" description="Helical" evidence="7">
    <location>
        <begin position="58"/>
        <end position="76"/>
    </location>
</feature>
<feature type="transmembrane region" description="Helical" evidence="7">
    <location>
        <begin position="114"/>
        <end position="138"/>
    </location>
</feature>
<feature type="transmembrane region" description="Helical" evidence="7">
    <location>
        <begin position="263"/>
        <end position="281"/>
    </location>
</feature>
<evidence type="ECO:0000256" key="5">
    <source>
        <dbReference type="ARBA" id="ARBA00022989"/>
    </source>
</evidence>
<keyword evidence="4 7" id="KW-0812">Transmembrane</keyword>
<evidence type="ECO:0000256" key="4">
    <source>
        <dbReference type="ARBA" id="ARBA00022692"/>
    </source>
</evidence>
<dbReference type="RefSeq" id="WP_244676519.1">
    <property type="nucleotide sequence ID" value="NZ_CP095046.1"/>
</dbReference>
<organism evidence="8 9">
    <name type="scientific">Hymenobacter cellulosilyticus</name>
    <dbReference type="NCBI Taxonomy" id="2932248"/>
    <lineage>
        <taxon>Bacteria</taxon>
        <taxon>Pseudomonadati</taxon>
        <taxon>Bacteroidota</taxon>
        <taxon>Cytophagia</taxon>
        <taxon>Cytophagales</taxon>
        <taxon>Hymenobacteraceae</taxon>
        <taxon>Hymenobacter</taxon>
    </lineage>
</organism>
<dbReference type="KEGG" id="hcu:MUN79_04105"/>
<evidence type="ECO:0000256" key="7">
    <source>
        <dbReference type="SAM" id="Phobius"/>
    </source>
</evidence>
<gene>
    <name evidence="8" type="ORF">MUN79_04105</name>
</gene>
<evidence type="ECO:0000256" key="3">
    <source>
        <dbReference type="ARBA" id="ARBA00022475"/>
    </source>
</evidence>
<feature type="transmembrane region" description="Helical" evidence="7">
    <location>
        <begin position="305"/>
        <end position="328"/>
    </location>
</feature>
<evidence type="ECO:0000256" key="2">
    <source>
        <dbReference type="ARBA" id="ARBA00007543"/>
    </source>
</evidence>
<accession>A0A8T9Q6H4</accession>
<dbReference type="GO" id="GO:0016682">
    <property type="term" value="F:oxidoreductase activity, acting on diphenols and related substances as donors, oxygen as acceptor"/>
    <property type="evidence" value="ECO:0007669"/>
    <property type="project" value="TreeGrafter"/>
</dbReference>
<evidence type="ECO:0000313" key="8">
    <source>
        <dbReference type="EMBL" id="UOQ73164.1"/>
    </source>
</evidence>
<feature type="transmembrane region" description="Helical" evidence="7">
    <location>
        <begin position="158"/>
        <end position="181"/>
    </location>
</feature>
<dbReference type="EMBL" id="CP095046">
    <property type="protein sequence ID" value="UOQ73164.1"/>
    <property type="molecule type" value="Genomic_DNA"/>
</dbReference>
<keyword evidence="3" id="KW-1003">Cell membrane</keyword>
<proteinExistence type="inferred from homology"/>
<dbReference type="GO" id="GO:0019646">
    <property type="term" value="P:aerobic electron transport chain"/>
    <property type="evidence" value="ECO:0007669"/>
    <property type="project" value="TreeGrafter"/>
</dbReference>
<comment type="subcellular location">
    <subcellularLocation>
        <location evidence="1">Cell membrane</location>
        <topology evidence="1">Multi-pass membrane protein</topology>
    </subcellularLocation>
</comment>
<evidence type="ECO:0000313" key="9">
    <source>
        <dbReference type="Proteomes" id="UP000831796"/>
    </source>
</evidence>